<keyword evidence="4 5" id="KW-0472">Membrane</keyword>
<dbReference type="NCBIfam" id="NF038017">
    <property type="entry name" value="ABC_perm1"/>
    <property type="match status" value="1"/>
</dbReference>
<dbReference type="GO" id="GO:0005886">
    <property type="term" value="C:plasma membrane"/>
    <property type="evidence" value="ECO:0007669"/>
    <property type="project" value="UniProtKB-SubCell"/>
</dbReference>
<proteinExistence type="predicted"/>
<feature type="transmembrane region" description="Helical" evidence="5">
    <location>
        <begin position="91"/>
        <end position="118"/>
    </location>
</feature>
<dbReference type="InterPro" id="IPR049783">
    <property type="entry name" value="ABC_perm_TupB-like"/>
</dbReference>
<gene>
    <name evidence="7" type="ORF">AOC25_08085</name>
</gene>
<feature type="transmembrane region" description="Helical" evidence="5">
    <location>
        <begin position="154"/>
        <end position="181"/>
    </location>
</feature>
<feature type="transmembrane region" description="Helical" evidence="5">
    <location>
        <begin position="34"/>
        <end position="52"/>
    </location>
</feature>
<feature type="transmembrane region" description="Helical" evidence="5">
    <location>
        <begin position="64"/>
        <end position="85"/>
    </location>
</feature>
<dbReference type="AlphaFoldDB" id="A0AAC9IWL6"/>
<evidence type="ECO:0000256" key="1">
    <source>
        <dbReference type="ARBA" id="ARBA00004651"/>
    </source>
</evidence>
<evidence type="ECO:0000256" key="3">
    <source>
        <dbReference type="ARBA" id="ARBA00022989"/>
    </source>
</evidence>
<evidence type="ECO:0000259" key="6">
    <source>
        <dbReference type="PROSITE" id="PS50928"/>
    </source>
</evidence>
<dbReference type="SUPFAM" id="SSF161098">
    <property type="entry name" value="MetI-like"/>
    <property type="match status" value="1"/>
</dbReference>
<dbReference type="PROSITE" id="PS50928">
    <property type="entry name" value="ABC_TM1"/>
    <property type="match status" value="1"/>
</dbReference>
<evidence type="ECO:0000256" key="2">
    <source>
        <dbReference type="ARBA" id="ARBA00022692"/>
    </source>
</evidence>
<dbReference type="PANTHER" id="PTHR43632:SF1">
    <property type="entry name" value="PERMEASE COMPONENT OF TUNGSTATE ABC TRANSPORTER"/>
    <property type="match status" value="1"/>
</dbReference>
<evidence type="ECO:0000313" key="8">
    <source>
        <dbReference type="Proteomes" id="UP000182060"/>
    </source>
</evidence>
<comment type="subcellular location">
    <subcellularLocation>
        <location evidence="1">Cell membrane</location>
        <topology evidence="1">Multi-pass membrane protein</topology>
    </subcellularLocation>
</comment>
<accession>A0AAC9IWL6</accession>
<dbReference type="GO" id="GO:0055085">
    <property type="term" value="P:transmembrane transport"/>
    <property type="evidence" value="ECO:0007669"/>
    <property type="project" value="InterPro"/>
</dbReference>
<dbReference type="PANTHER" id="PTHR43632">
    <property type="entry name" value="PERMEASE COMPONENT OF TUNGSTATE ABC TRANSPORTER"/>
    <property type="match status" value="1"/>
</dbReference>
<feature type="transmembrane region" description="Helical" evidence="5">
    <location>
        <begin position="201"/>
        <end position="223"/>
    </location>
</feature>
<dbReference type="Proteomes" id="UP000182060">
    <property type="component" value="Chromosome"/>
</dbReference>
<evidence type="ECO:0000313" key="7">
    <source>
        <dbReference type="EMBL" id="APC02373.1"/>
    </source>
</evidence>
<organism evidence="7 8">
    <name type="scientific">Polynucleobacter asymbioticus</name>
    <dbReference type="NCBI Taxonomy" id="576611"/>
    <lineage>
        <taxon>Bacteria</taxon>
        <taxon>Pseudomonadati</taxon>
        <taxon>Pseudomonadota</taxon>
        <taxon>Betaproteobacteria</taxon>
        <taxon>Burkholderiales</taxon>
        <taxon>Burkholderiaceae</taxon>
        <taxon>Polynucleobacter</taxon>
    </lineage>
</organism>
<dbReference type="CDD" id="cd06261">
    <property type="entry name" value="TM_PBP2"/>
    <property type="match status" value="1"/>
</dbReference>
<evidence type="ECO:0000256" key="5">
    <source>
        <dbReference type="SAM" id="Phobius"/>
    </source>
</evidence>
<dbReference type="EMBL" id="CP015017">
    <property type="protein sequence ID" value="APC02373.1"/>
    <property type="molecule type" value="Genomic_DNA"/>
</dbReference>
<feature type="domain" description="ABC transmembrane type-1" evidence="6">
    <location>
        <begin position="26"/>
        <end position="222"/>
    </location>
</feature>
<name>A0AAC9IWL6_9BURK</name>
<keyword evidence="3 5" id="KW-1133">Transmembrane helix</keyword>
<dbReference type="InterPro" id="IPR000515">
    <property type="entry name" value="MetI-like"/>
</dbReference>
<sequence length="234" mass="25209">MNPMLTAFQDAIALLTHLDDGVLGIVLVSLKVSATALLFSTLLGLPIGALLATEQFSGKKLIVVILNTLMGVPTVIIGVLVYLLLSRTGPLGAFGWLFTVKGMILAQILLTTPLVAALSRQILEDSWKIHRDSFLSLRLPVLARYKWLIWDCRFSLTIALLAGLARAISEVGAVMIVGGNIDHSTRTMTTAIALETSKGDLPLALALGIVLMSTVLIANLFTFSLRQVAERRYG</sequence>
<protein>
    <submittedName>
        <fullName evidence="7">ABC transporter permease</fullName>
    </submittedName>
</protein>
<dbReference type="Gene3D" id="1.10.3720.10">
    <property type="entry name" value="MetI-like"/>
    <property type="match status" value="1"/>
</dbReference>
<keyword evidence="2 5" id="KW-0812">Transmembrane</keyword>
<evidence type="ECO:0000256" key="4">
    <source>
        <dbReference type="ARBA" id="ARBA00023136"/>
    </source>
</evidence>
<dbReference type="InterPro" id="IPR035906">
    <property type="entry name" value="MetI-like_sf"/>
</dbReference>
<reference evidence="7" key="1">
    <citation type="journal article" date="2017" name="Appl. Environ. Microbiol.">
        <title>Microdiversification of a pelagic Polynucleobacter species is mainly driven by acquisition of genomic islands from a partially interspecific gene pool.</title>
        <authorList>
            <person name="Hoetzinger M."/>
            <person name="Hahn M.W."/>
            <person name="Jezberova J."/>
            <person name="Schmidt J."/>
            <person name="Koll U."/>
        </authorList>
    </citation>
    <scope>NUCLEOTIDE SEQUENCE</scope>
    <source>
        <strain evidence="7">MWH-RechtKol4</strain>
    </source>
</reference>